<dbReference type="AlphaFoldDB" id="A0AB73N526"/>
<protein>
    <submittedName>
        <fullName evidence="2">Uncharacterized protein</fullName>
    </submittedName>
</protein>
<name>A0AB73N526_ENTFC</name>
<dbReference type="RefSeq" id="WP_179189813.1">
    <property type="nucleotide sequence ID" value="NZ_NGLB01000001.1"/>
</dbReference>
<feature type="compositionally biased region" description="Basic residues" evidence="1">
    <location>
        <begin position="1"/>
        <end position="17"/>
    </location>
</feature>
<sequence length="45" mass="5264">MGKTNSKIKKKKRRMKQKAIQNGTANAKLLKKGEIMDEKNRKNDY</sequence>
<feature type="compositionally biased region" description="Basic and acidic residues" evidence="1">
    <location>
        <begin position="31"/>
        <end position="45"/>
    </location>
</feature>
<proteinExistence type="predicted"/>
<reference evidence="2 3" key="1">
    <citation type="submission" date="2017-05" db="EMBL/GenBank/DDBJ databases">
        <title>The Genome Sequence of Enterococcus faecium 6F2_DIV0138.</title>
        <authorList>
            <consortium name="The Broad Institute Genomics Platform"/>
            <consortium name="The Broad Institute Genomic Center for Infectious Diseases"/>
            <person name="Earl A."/>
            <person name="Manson A."/>
            <person name="Schwartman J."/>
            <person name="Gilmore M."/>
            <person name="Abouelleil A."/>
            <person name="Cao P."/>
            <person name="Chapman S."/>
            <person name="Cusick C."/>
            <person name="Shea T."/>
            <person name="Young S."/>
            <person name="Neafsey D."/>
            <person name="Nusbaum C."/>
            <person name="Birren B."/>
        </authorList>
    </citation>
    <scope>NUCLEOTIDE SEQUENCE [LARGE SCALE GENOMIC DNA]</scope>
    <source>
        <strain evidence="2 3">6F2_DIV0138</strain>
    </source>
</reference>
<evidence type="ECO:0000313" key="2">
    <source>
        <dbReference type="EMBL" id="OTO00579.1"/>
    </source>
</evidence>
<gene>
    <name evidence="2" type="ORF">A5804_002091</name>
</gene>
<dbReference type="Proteomes" id="UP000194737">
    <property type="component" value="Unassembled WGS sequence"/>
</dbReference>
<comment type="caution">
    <text evidence="2">The sequence shown here is derived from an EMBL/GenBank/DDBJ whole genome shotgun (WGS) entry which is preliminary data.</text>
</comment>
<accession>A0AB73N526</accession>
<organism evidence="2 3">
    <name type="scientific">Enterococcus faecium</name>
    <name type="common">Streptococcus faecium</name>
    <dbReference type="NCBI Taxonomy" id="1352"/>
    <lineage>
        <taxon>Bacteria</taxon>
        <taxon>Bacillati</taxon>
        <taxon>Bacillota</taxon>
        <taxon>Bacilli</taxon>
        <taxon>Lactobacillales</taxon>
        <taxon>Enterococcaceae</taxon>
        <taxon>Enterococcus</taxon>
    </lineage>
</organism>
<evidence type="ECO:0000313" key="3">
    <source>
        <dbReference type="Proteomes" id="UP000194737"/>
    </source>
</evidence>
<feature type="region of interest" description="Disordered" evidence="1">
    <location>
        <begin position="1"/>
        <end position="45"/>
    </location>
</feature>
<dbReference type="EMBL" id="NGLB01000001">
    <property type="protein sequence ID" value="OTO00579.1"/>
    <property type="molecule type" value="Genomic_DNA"/>
</dbReference>
<evidence type="ECO:0000256" key="1">
    <source>
        <dbReference type="SAM" id="MobiDB-lite"/>
    </source>
</evidence>